<organism evidence="2 3">
    <name type="scientific">Companilactobacillus heilongjiangensis</name>
    <dbReference type="NCBI Taxonomy" id="1074467"/>
    <lineage>
        <taxon>Bacteria</taxon>
        <taxon>Bacillati</taxon>
        <taxon>Bacillota</taxon>
        <taxon>Bacilli</taxon>
        <taxon>Lactobacillales</taxon>
        <taxon>Lactobacillaceae</taxon>
        <taxon>Companilactobacillus</taxon>
    </lineage>
</organism>
<dbReference type="EMBL" id="CP012559">
    <property type="protein sequence ID" value="ALB29369.1"/>
    <property type="molecule type" value="Genomic_DNA"/>
</dbReference>
<dbReference type="SMART" id="SM00644">
    <property type="entry name" value="Ami_2"/>
    <property type="match status" value="1"/>
</dbReference>
<keyword evidence="3" id="KW-1185">Reference proteome</keyword>
<evidence type="ECO:0000259" key="1">
    <source>
        <dbReference type="SMART" id="SM00644"/>
    </source>
</evidence>
<dbReference type="AlphaFoldDB" id="A0A0K2LDJ1"/>
<protein>
    <submittedName>
        <fullName evidence="2">Amidase</fullName>
    </submittedName>
</protein>
<dbReference type="STRING" id="1074467.JP39_08380"/>
<gene>
    <name evidence="2" type="ORF">JP39_08380</name>
</gene>
<dbReference type="SUPFAM" id="SSF55846">
    <property type="entry name" value="N-acetylmuramoyl-L-alanine amidase-like"/>
    <property type="match status" value="1"/>
</dbReference>
<name>A0A0K2LDJ1_9LACO</name>
<dbReference type="CDD" id="cd06583">
    <property type="entry name" value="PGRP"/>
    <property type="match status" value="1"/>
</dbReference>
<sequence length="279" mass="31606">MLFSLISLTHSTTVKAASKINDYIISNKIKPAAIQNQKGTFSEWTGYRKGVGHPEGIVVHETSEANVTAQQFTDRFNAHWPTLETYVHAFVDDNKILNIHNTDYSVWGAGPTANARYVQVELCRVNSYDAFARSLSNDAYYIASKLIQYNLPDIPGQTVISHAQASNTWHETDHQDPVYYFSTWGYSMDQFNDLIKTYYNNLKTYGDVNGHNDHVIKVHNAHGSFVPLVGINTDNQIVPIENRDLGNNSVWYTDQKKVVDGVTYHRVATHEWVADSYKA</sequence>
<feature type="domain" description="N-acetylmuramoyl-L-alanine amidase" evidence="1">
    <location>
        <begin position="40"/>
        <end position="178"/>
    </location>
</feature>
<dbReference type="InterPro" id="IPR036505">
    <property type="entry name" value="Amidase/PGRP_sf"/>
</dbReference>
<proteinExistence type="predicted"/>
<evidence type="ECO:0000313" key="2">
    <source>
        <dbReference type="EMBL" id="ALB29369.1"/>
    </source>
</evidence>
<dbReference type="RefSeq" id="WP_048698708.1">
    <property type="nucleotide sequence ID" value="NZ_BJDV01000002.1"/>
</dbReference>
<dbReference type="KEGG" id="lhi:JP39_08380"/>
<dbReference type="Gene3D" id="3.40.80.10">
    <property type="entry name" value="Peptidoglycan recognition protein-like"/>
    <property type="match status" value="1"/>
</dbReference>
<dbReference type="Proteomes" id="UP000061546">
    <property type="component" value="Chromosome"/>
</dbReference>
<dbReference type="InterPro" id="IPR002502">
    <property type="entry name" value="Amidase_domain"/>
</dbReference>
<accession>A0A0K2LDJ1</accession>
<dbReference type="GO" id="GO:0009253">
    <property type="term" value="P:peptidoglycan catabolic process"/>
    <property type="evidence" value="ECO:0007669"/>
    <property type="project" value="InterPro"/>
</dbReference>
<dbReference type="GO" id="GO:0008745">
    <property type="term" value="F:N-acetylmuramoyl-L-alanine amidase activity"/>
    <property type="evidence" value="ECO:0007669"/>
    <property type="project" value="InterPro"/>
</dbReference>
<evidence type="ECO:0000313" key="3">
    <source>
        <dbReference type="Proteomes" id="UP000061546"/>
    </source>
</evidence>
<reference evidence="2 3" key="1">
    <citation type="submission" date="2015-08" db="EMBL/GenBank/DDBJ databases">
        <title>Genomic sequence of Lactobacillus heilongjiangensis DSM 28069, isolated from Chinese traditional pickle.</title>
        <authorList>
            <person name="Jiang X."/>
            <person name="Zheng B."/>
            <person name="Cheng H."/>
        </authorList>
    </citation>
    <scope>NUCLEOTIDE SEQUENCE [LARGE SCALE GENOMIC DNA]</scope>
    <source>
        <strain evidence="2 3">DSM 28069</strain>
    </source>
</reference>